<comment type="caution">
    <text evidence="11">The sequence shown here is derived from an EMBL/GenBank/DDBJ whole genome shotgun (WGS) entry which is preliminary data.</text>
</comment>
<reference evidence="11 12" key="1">
    <citation type="submission" date="2023-02" db="EMBL/GenBank/DDBJ databases">
        <title>Oceanobacillus kimchii IFOP_LL358 isolated form Alexandrium catenella lab strain.</title>
        <authorList>
            <person name="Gajardo G."/>
            <person name="Ueki S."/>
            <person name="Maruyama F."/>
        </authorList>
    </citation>
    <scope>NUCLEOTIDE SEQUENCE [LARGE SCALE GENOMIC DNA]</scope>
    <source>
        <strain evidence="11 12">IFOP_LL358</strain>
    </source>
</reference>
<name>A0ABQ5TJ66_9BACI</name>
<dbReference type="PANTHER" id="PTHR21581">
    <property type="entry name" value="D-ALANYL-D-ALANINE CARBOXYPEPTIDASE"/>
    <property type="match status" value="1"/>
</dbReference>
<evidence type="ECO:0000313" key="12">
    <source>
        <dbReference type="Proteomes" id="UP001275436"/>
    </source>
</evidence>
<organism evidence="11 12">
    <name type="scientific">Oceanobacillus kimchii</name>
    <dbReference type="NCBI Taxonomy" id="746691"/>
    <lineage>
        <taxon>Bacteria</taxon>
        <taxon>Bacillati</taxon>
        <taxon>Bacillota</taxon>
        <taxon>Bacilli</taxon>
        <taxon>Bacillales</taxon>
        <taxon>Bacillaceae</taxon>
        <taxon>Oceanobacillus</taxon>
    </lineage>
</organism>
<dbReference type="Proteomes" id="UP001275436">
    <property type="component" value="Unassembled WGS sequence"/>
</dbReference>
<keyword evidence="11" id="KW-0645">Protease</keyword>
<dbReference type="CDD" id="cd12087">
    <property type="entry name" value="TM_EGFR-like"/>
    <property type="match status" value="1"/>
</dbReference>
<keyword evidence="8" id="KW-0812">Transmembrane</keyword>
<keyword evidence="12" id="KW-1185">Reference proteome</keyword>
<dbReference type="Gene3D" id="3.40.710.10">
    <property type="entry name" value="DD-peptidase/beta-lactamase superfamily"/>
    <property type="match status" value="1"/>
</dbReference>
<accession>A0ABQ5TJ66</accession>
<keyword evidence="2 9" id="KW-0732">Signal</keyword>
<comment type="similarity">
    <text evidence="1 7">Belongs to the peptidase S11 family.</text>
</comment>
<evidence type="ECO:0000259" key="10">
    <source>
        <dbReference type="Pfam" id="PF00768"/>
    </source>
</evidence>
<sequence>MLKKIYLMIIIASLNFCIWTTTALADEDLSLDSESAILMEAESGQILAEKNANQQMYPASVTKIATAIYVIENGNLSDAVEISEEATEADGTTVFLAEGERVSLGKLVKGLLINSGNDAGVAIAEHMSGSVSKFSEEMTKFFEEKAGIKNTNFDNPHGLYNENHYTTAEDLAKITKYALQNDKFVKLFGMKSVDWESKTWETTILNHHRMVKGEIPYDGVTGGKNGFVSQSGYTLVTTAEQDGMHLIAVTLKTPLAEQTYADTVKLLDYGFEHYEPSTIDEGTSFMANGKEFKNSEDLTYVHEEGSKVEEEINENGKLVIEDNGELLKEFQLDNVEKKQPTMMKNNQIENVDQEDNTSSLYLYIGIGVVGAIIILVLFLLWRRRKKRKNNIFI</sequence>
<feature type="domain" description="Peptidase S11 D-alanyl-D-alanine carboxypeptidase A N-terminal" evidence="10">
    <location>
        <begin position="28"/>
        <end position="252"/>
    </location>
</feature>
<keyword evidence="8" id="KW-1133">Transmembrane helix</keyword>
<feature type="chain" id="PRO_5045709899" evidence="9">
    <location>
        <begin position="26"/>
        <end position="393"/>
    </location>
</feature>
<dbReference type="InterPro" id="IPR001967">
    <property type="entry name" value="Peptidase_S11_N"/>
</dbReference>
<dbReference type="GO" id="GO:0004180">
    <property type="term" value="F:carboxypeptidase activity"/>
    <property type="evidence" value="ECO:0007669"/>
    <property type="project" value="UniProtKB-KW"/>
</dbReference>
<keyword evidence="11" id="KW-0121">Carboxypeptidase</keyword>
<feature type="transmembrane region" description="Helical" evidence="8">
    <location>
        <begin position="360"/>
        <end position="381"/>
    </location>
</feature>
<proteinExistence type="inferred from homology"/>
<keyword evidence="3" id="KW-0378">Hydrolase</keyword>
<evidence type="ECO:0000256" key="4">
    <source>
        <dbReference type="ARBA" id="ARBA00022960"/>
    </source>
</evidence>
<dbReference type="EMBL" id="BSKO01000001">
    <property type="protein sequence ID" value="GLO65786.1"/>
    <property type="molecule type" value="Genomic_DNA"/>
</dbReference>
<evidence type="ECO:0000256" key="7">
    <source>
        <dbReference type="RuleBase" id="RU004016"/>
    </source>
</evidence>
<keyword evidence="5" id="KW-0573">Peptidoglycan synthesis</keyword>
<dbReference type="Pfam" id="PF00768">
    <property type="entry name" value="Peptidase_S11"/>
    <property type="match status" value="1"/>
</dbReference>
<protein>
    <submittedName>
        <fullName evidence="11">D-alanyl-D-alanine carboxypeptidase DacB</fullName>
    </submittedName>
</protein>
<evidence type="ECO:0000256" key="8">
    <source>
        <dbReference type="SAM" id="Phobius"/>
    </source>
</evidence>
<keyword evidence="4" id="KW-0133">Cell shape</keyword>
<evidence type="ECO:0000256" key="2">
    <source>
        <dbReference type="ARBA" id="ARBA00022729"/>
    </source>
</evidence>
<keyword evidence="6" id="KW-0961">Cell wall biogenesis/degradation</keyword>
<keyword evidence="8" id="KW-0472">Membrane</keyword>
<dbReference type="PANTHER" id="PTHR21581:SF6">
    <property type="entry name" value="TRAFFICKING PROTEIN PARTICLE COMPLEX SUBUNIT 12"/>
    <property type="match status" value="1"/>
</dbReference>
<dbReference type="InterPro" id="IPR018044">
    <property type="entry name" value="Peptidase_S11"/>
</dbReference>
<dbReference type="SUPFAM" id="SSF56601">
    <property type="entry name" value="beta-lactamase/transpeptidase-like"/>
    <property type="match status" value="1"/>
</dbReference>
<dbReference type="InterPro" id="IPR012338">
    <property type="entry name" value="Beta-lactam/transpept-like"/>
</dbReference>
<evidence type="ECO:0000313" key="11">
    <source>
        <dbReference type="EMBL" id="GLO65786.1"/>
    </source>
</evidence>
<evidence type="ECO:0000256" key="6">
    <source>
        <dbReference type="ARBA" id="ARBA00023316"/>
    </source>
</evidence>
<feature type="signal peptide" evidence="9">
    <location>
        <begin position="1"/>
        <end position="25"/>
    </location>
</feature>
<evidence type="ECO:0000256" key="3">
    <source>
        <dbReference type="ARBA" id="ARBA00022801"/>
    </source>
</evidence>
<evidence type="ECO:0000256" key="1">
    <source>
        <dbReference type="ARBA" id="ARBA00007164"/>
    </source>
</evidence>
<dbReference type="RefSeq" id="WP_017796464.1">
    <property type="nucleotide sequence ID" value="NZ_BSKO01000001.1"/>
</dbReference>
<dbReference type="PRINTS" id="PR00725">
    <property type="entry name" value="DADACBPTASE1"/>
</dbReference>
<gene>
    <name evidence="11" type="primary">dacB_1</name>
    <name evidence="11" type="ORF">MACH08_15700</name>
</gene>
<evidence type="ECO:0000256" key="9">
    <source>
        <dbReference type="SAM" id="SignalP"/>
    </source>
</evidence>
<evidence type="ECO:0000256" key="5">
    <source>
        <dbReference type="ARBA" id="ARBA00022984"/>
    </source>
</evidence>